<evidence type="ECO:0000256" key="5">
    <source>
        <dbReference type="ARBA" id="ARBA00022989"/>
    </source>
</evidence>
<keyword evidence="4 7" id="KW-0812">Transmembrane</keyword>
<evidence type="ECO:0000259" key="8">
    <source>
        <dbReference type="Pfam" id="PF13632"/>
    </source>
</evidence>
<protein>
    <recommendedName>
        <fullName evidence="8">Glycosyltransferase 2-like domain-containing protein</fullName>
    </recommendedName>
</protein>
<evidence type="ECO:0000256" key="4">
    <source>
        <dbReference type="ARBA" id="ARBA00022692"/>
    </source>
</evidence>
<organism evidence="9 10">
    <name type="scientific">Nitrospira lenta</name>
    <dbReference type="NCBI Taxonomy" id="1436998"/>
    <lineage>
        <taxon>Bacteria</taxon>
        <taxon>Pseudomonadati</taxon>
        <taxon>Nitrospirota</taxon>
        <taxon>Nitrospiria</taxon>
        <taxon>Nitrospirales</taxon>
        <taxon>Nitrospiraceae</taxon>
        <taxon>Nitrospira</taxon>
    </lineage>
</organism>
<feature type="transmembrane region" description="Helical" evidence="7">
    <location>
        <begin position="477"/>
        <end position="499"/>
    </location>
</feature>
<evidence type="ECO:0000313" key="10">
    <source>
        <dbReference type="Proteomes" id="UP000248168"/>
    </source>
</evidence>
<dbReference type="GO" id="GO:0016758">
    <property type="term" value="F:hexosyltransferase activity"/>
    <property type="evidence" value="ECO:0007669"/>
    <property type="project" value="TreeGrafter"/>
</dbReference>
<evidence type="ECO:0000313" key="9">
    <source>
        <dbReference type="EMBL" id="SPP63656.1"/>
    </source>
</evidence>
<evidence type="ECO:0000256" key="7">
    <source>
        <dbReference type="SAM" id="Phobius"/>
    </source>
</evidence>
<dbReference type="EMBL" id="OUNR01000001">
    <property type="protein sequence ID" value="SPP63656.1"/>
    <property type="molecule type" value="Genomic_DNA"/>
</dbReference>
<name>A0A330L9Q1_9BACT</name>
<keyword evidence="10" id="KW-1185">Reference proteome</keyword>
<dbReference type="Proteomes" id="UP000248168">
    <property type="component" value="Unassembled WGS sequence"/>
</dbReference>
<keyword evidence="5 7" id="KW-1133">Transmembrane helix</keyword>
<dbReference type="InterPro" id="IPR050321">
    <property type="entry name" value="Glycosyltr_2/OpgH_subfam"/>
</dbReference>
<dbReference type="InParanoid" id="A0A330L9Q1"/>
<dbReference type="OrthoDB" id="9806824at2"/>
<evidence type="ECO:0000256" key="1">
    <source>
        <dbReference type="ARBA" id="ARBA00004141"/>
    </source>
</evidence>
<dbReference type="Pfam" id="PF13632">
    <property type="entry name" value="Glyco_trans_2_3"/>
    <property type="match status" value="1"/>
</dbReference>
<reference evidence="10" key="1">
    <citation type="submission" date="2018-04" db="EMBL/GenBank/DDBJ databases">
        <authorList>
            <person name="Lucker S."/>
            <person name="Sakoula D."/>
        </authorList>
    </citation>
    <scope>NUCLEOTIDE SEQUENCE [LARGE SCALE GENOMIC DNA]</scope>
</reference>
<dbReference type="AlphaFoldDB" id="A0A330L9Q1"/>
<dbReference type="SUPFAM" id="SSF53448">
    <property type="entry name" value="Nucleotide-diphospho-sugar transferases"/>
    <property type="match status" value="1"/>
</dbReference>
<dbReference type="RefSeq" id="WP_121988153.1">
    <property type="nucleotide sequence ID" value="NZ_OUNR01000001.1"/>
</dbReference>
<comment type="subcellular location">
    <subcellularLocation>
        <location evidence="1">Membrane</location>
        <topology evidence="1">Multi-pass membrane protein</topology>
    </subcellularLocation>
</comment>
<keyword evidence="3" id="KW-0808">Transferase</keyword>
<dbReference type="PANTHER" id="PTHR43867:SF2">
    <property type="entry name" value="CELLULOSE SYNTHASE CATALYTIC SUBUNIT A [UDP-FORMING]"/>
    <property type="match status" value="1"/>
</dbReference>
<evidence type="ECO:0000256" key="3">
    <source>
        <dbReference type="ARBA" id="ARBA00022679"/>
    </source>
</evidence>
<dbReference type="InterPro" id="IPR029044">
    <property type="entry name" value="Nucleotide-diphossugar_trans"/>
</dbReference>
<keyword evidence="2" id="KW-0328">Glycosyltransferase</keyword>
<dbReference type="InterPro" id="IPR001173">
    <property type="entry name" value="Glyco_trans_2-like"/>
</dbReference>
<feature type="transmembrane region" description="Helical" evidence="7">
    <location>
        <begin position="371"/>
        <end position="390"/>
    </location>
</feature>
<evidence type="ECO:0000256" key="2">
    <source>
        <dbReference type="ARBA" id="ARBA00022676"/>
    </source>
</evidence>
<feature type="transmembrane region" description="Helical" evidence="7">
    <location>
        <begin position="505"/>
        <end position="523"/>
    </location>
</feature>
<evidence type="ECO:0000256" key="6">
    <source>
        <dbReference type="ARBA" id="ARBA00023136"/>
    </source>
</evidence>
<accession>A0A330L9Q1</accession>
<proteinExistence type="predicted"/>
<dbReference type="Gene3D" id="3.90.550.10">
    <property type="entry name" value="Spore Coat Polysaccharide Biosynthesis Protein SpsA, Chain A"/>
    <property type="match status" value="1"/>
</dbReference>
<feature type="transmembrane region" description="Helical" evidence="7">
    <location>
        <begin position="37"/>
        <end position="60"/>
    </location>
</feature>
<sequence length="536" mass="60062">MVWPNVSGGAKRVEPSTERNIPTRVVNDPVLQPRDRLIYWLLTVAGMAAIAVFLFFWFRLQAWGEYPFIMAVCSGLLAVLLLNNLGRWLILLSMKRPRTVVPRPGWKVAVVTTYVPGIEPLELLEQTLTALVNLDYPHDTWVLDEGDDEGVKQVCAARGVHHFSRKSFPRYQADAGLFRKASKHGNYNAWLQEIGFDRYEILTAFDPDHVPDRSYLTNVLGFLDDARVGYVQAPQVYGNQGESFIARGAAEETYEFYSLVQMACHGKGVPLIIGCHNTHRLSALRECGGFAAHDADDLLLTLLYQSRGWEGVYAPQALAQGLAPDNWPAYLNQQRRWTRSVLDVKLRIGPAVARNLSPTSALLNALHGLNYVHRSIMLPIAMMLVAFMLVSGKSPAMATTEALISGGLVVLMLRVWERYRQRFYLKKESEQGIHWRAGLLRFAKWPYQLAAVADVLVNRQFPFITTPKMKSSPRASFVLWPHVITLGVLSAAWGLGLVLHGTLPFVTQLCAMGIVILTVGLMGTEWSGVVRRRADR</sequence>
<feature type="domain" description="Glycosyltransferase 2-like" evidence="8">
    <location>
        <begin position="205"/>
        <end position="389"/>
    </location>
</feature>
<gene>
    <name evidence="9" type="ORF">NITLEN_10742</name>
</gene>
<keyword evidence="6 7" id="KW-0472">Membrane</keyword>
<dbReference type="GO" id="GO:0005886">
    <property type="term" value="C:plasma membrane"/>
    <property type="evidence" value="ECO:0007669"/>
    <property type="project" value="TreeGrafter"/>
</dbReference>
<dbReference type="PANTHER" id="PTHR43867">
    <property type="entry name" value="CELLULOSE SYNTHASE CATALYTIC SUBUNIT A [UDP-FORMING]"/>
    <property type="match status" value="1"/>
</dbReference>
<feature type="transmembrane region" description="Helical" evidence="7">
    <location>
        <begin position="66"/>
        <end position="86"/>
    </location>
</feature>
<feature type="transmembrane region" description="Helical" evidence="7">
    <location>
        <begin position="396"/>
        <end position="416"/>
    </location>
</feature>